<dbReference type="EMBL" id="BFAA01008308">
    <property type="protein sequence ID" value="GCB66590.1"/>
    <property type="molecule type" value="Genomic_DNA"/>
</dbReference>
<dbReference type="InterPro" id="IPR028540">
    <property type="entry name" value="AKAP12"/>
</dbReference>
<dbReference type="GO" id="GO:0090036">
    <property type="term" value="P:regulation of protein kinase C signaling"/>
    <property type="evidence" value="ECO:0007669"/>
    <property type="project" value="InterPro"/>
</dbReference>
<dbReference type="PANTHER" id="PTHR23209">
    <property type="entry name" value="A-KINASE ANCHOR PROTEIN 12"/>
    <property type="match status" value="1"/>
</dbReference>
<feature type="domain" description="A kinase-anchoring proteins AKAP-5 and AKAP-12 calmodulin (CaM)-binding" evidence="7">
    <location>
        <begin position="469"/>
        <end position="489"/>
    </location>
</feature>
<evidence type="ECO:0000256" key="2">
    <source>
        <dbReference type="ARBA" id="ARBA00022553"/>
    </source>
</evidence>
<feature type="compositionally biased region" description="Polar residues" evidence="6">
    <location>
        <begin position="1949"/>
        <end position="1963"/>
    </location>
</feature>
<comment type="caution">
    <text evidence="8">The sequence shown here is derived from an EMBL/GenBank/DDBJ whole genome shotgun (WGS) entry which is preliminary data.</text>
</comment>
<dbReference type="GO" id="GO:0005516">
    <property type="term" value="F:calmodulin binding"/>
    <property type="evidence" value="ECO:0007669"/>
    <property type="project" value="UniProtKB-KW"/>
</dbReference>
<evidence type="ECO:0000256" key="1">
    <source>
        <dbReference type="ARBA" id="ARBA00004635"/>
    </source>
</evidence>
<name>A0A401P0G1_SCYTO</name>
<dbReference type="STRING" id="75743.A0A401P0G1"/>
<feature type="compositionally biased region" description="Basic and acidic residues" evidence="6">
    <location>
        <begin position="515"/>
        <end position="524"/>
    </location>
</feature>
<feature type="compositionally biased region" description="Basic and acidic residues" evidence="6">
    <location>
        <begin position="91"/>
        <end position="109"/>
    </location>
</feature>
<evidence type="ECO:0000313" key="9">
    <source>
        <dbReference type="Proteomes" id="UP000288216"/>
    </source>
</evidence>
<dbReference type="Proteomes" id="UP000288216">
    <property type="component" value="Unassembled WGS sequence"/>
</dbReference>
<dbReference type="GO" id="GO:0016020">
    <property type="term" value="C:membrane"/>
    <property type="evidence" value="ECO:0007669"/>
    <property type="project" value="UniProtKB-SubCell"/>
</dbReference>
<dbReference type="GO" id="GO:0010739">
    <property type="term" value="P:positive regulation of protein kinase A signaling"/>
    <property type="evidence" value="ECO:0007669"/>
    <property type="project" value="InterPro"/>
</dbReference>
<proteinExistence type="predicted"/>
<feature type="compositionally biased region" description="Basic and acidic residues" evidence="6">
    <location>
        <begin position="2181"/>
        <end position="2195"/>
    </location>
</feature>
<feature type="compositionally biased region" description="Basic and acidic residues" evidence="6">
    <location>
        <begin position="1819"/>
        <end position="1828"/>
    </location>
</feature>
<dbReference type="GO" id="GO:0007165">
    <property type="term" value="P:signal transduction"/>
    <property type="evidence" value="ECO:0007669"/>
    <property type="project" value="TreeGrafter"/>
</dbReference>
<feature type="domain" description="A kinase-anchoring proteins AKAP-5 and AKAP-12 calmodulin (CaM)-binding" evidence="7">
    <location>
        <begin position="621"/>
        <end position="641"/>
    </location>
</feature>
<keyword evidence="9" id="KW-1185">Reference proteome</keyword>
<feature type="region of interest" description="Disordered" evidence="6">
    <location>
        <begin position="312"/>
        <end position="334"/>
    </location>
</feature>
<evidence type="ECO:0000256" key="3">
    <source>
        <dbReference type="ARBA" id="ARBA00022860"/>
    </source>
</evidence>
<evidence type="ECO:0000256" key="4">
    <source>
        <dbReference type="ARBA" id="ARBA00023136"/>
    </source>
</evidence>
<feature type="region of interest" description="Disordered" evidence="6">
    <location>
        <begin position="477"/>
        <end position="711"/>
    </location>
</feature>
<accession>A0A401P0G1</accession>
<organism evidence="8 9">
    <name type="scientific">Scyliorhinus torazame</name>
    <name type="common">Cloudy catshark</name>
    <name type="synonym">Catulus torazame</name>
    <dbReference type="NCBI Taxonomy" id="75743"/>
    <lineage>
        <taxon>Eukaryota</taxon>
        <taxon>Metazoa</taxon>
        <taxon>Chordata</taxon>
        <taxon>Craniata</taxon>
        <taxon>Vertebrata</taxon>
        <taxon>Chondrichthyes</taxon>
        <taxon>Elasmobranchii</taxon>
        <taxon>Galeomorphii</taxon>
        <taxon>Galeoidea</taxon>
        <taxon>Carcharhiniformes</taxon>
        <taxon>Scyliorhinidae</taxon>
        <taxon>Scyliorhinus</taxon>
    </lineage>
</organism>
<dbReference type="OMA" id="ANMETEM"/>
<sequence>MPGVITATVEPTSLFRDEELEEMELEQKETPPEVKDEQKDSQEATDPSAEIGEEAQAGEIGFKKVFKFVGCKFTVKKEKPVKLEPVQLLTVKKDEDGEVGSESKQEKEGSTNGEVSPVAEEAEGSPPEVLSPGKMEESTGQAEPKPAAAEEISVTVESAASPAESPAVDSPLKRFFRQGFFSVLRRKPSFKKAKDEPLVIGEKTEVIGEKTEESIATEEVNGDHGTKTQKETSASQEAAEILDVQTVEEKSERDDGFEDLTAELASVKEAKEALGMDDGKDGICTEQNKLQGPELVAAAAALEKDRMIMRNEPSASAGGEVKTEFASIGAPEGPCAEQTDIVKEQSLVKVPEPIMGEAELLSSQEKVKLQGSPLKKLFTSSSIKKLSGKKTKAKKGDAKLGDAGDDVRLQSSTESEGSPEGQKSESPLTPPEEMGEMTPAETVEAPEPMNPEAEGVNCATNGEAKKESITAWASFKKLVTSKKRPKIPSDSDKEDEQIDKVKSATLSSNESAASVEREEAKSIDEEQSLEQSIDDPKKKADAPVSWEALICVGSSKKRARKLSDSDAPNEEAQKLTEERGQAQDGAEELQASSLQDTDQEPGGTPPEGVASPVEDEVSGAVSTWESFKRLVTSRRKSKSKLEERADESVTSTEAVLPETESAKEESWASFKKLIPGRRKKRSDAKPEQPLAEGWAEFGVSKSDEESDTPAVVPLSEYDAVEEERMTKEQQITITTDSVHTDEVLTLHEAPAETGETHAEKTVTMEREQLDVIKSSIDERSPSWISAAVSDAIEQRVEETVVMNELVKEEVALGDAIPLAEATSETYTVEIAEEAQEMISEVVTAPEYPAEESLTEETTEMVSAVSQLTETPVTTAEGTPIREDEALVTRQTQEVLQEAAEKVKLSAGPVVSFCEMMVASEMQGSQREPEISVGKIQDKVVEPSCEMELPESARKGESEKSDAASKVSNGIIQVATVNVQQECGKMVEQTMIKMQEASGAQSLEPKTIPPIESTSSARLEPTVEVVQEVEVEVQHMGECSVSREEQIDGPVGLMPKFDEEIAVNKIVAAEVETGMSEAVGEKVGTENVQCVLEETSGVSRAEDVVKPEVTCEESIKAFKTSCMEKVLPECEETFVAAPAEIAEKMGREVIEAIPAEISEKMGREATEAISATSAGKVEAMLEQTSGAIPEVAHPIRVEKVEAVLEETVGKAQEIGGEVAVEICREILVSGKNIEMVCERSTEIISVDVTEAVCNEETIEITPVVTVSEVCGEETVNIIPAVEVTEAVLGEENVQITPVVGVTEVLHSEETIKSTPVVEVEVACREKAIKISPVVVTEIVCSEDTTKITPVVGVMEATESEETVKINPVVEVMEVVCTEDTHAMLGAKFNWETTEISPVVNVIDTSPVVAGTEAVCGQEAMDASPVVVETEAAHGQEGTNIGPVLGETEALRCRDAIDASPVKEVEVAHSQGGTDVGPVVVEMEAVREEAIDASPVVVETEAVRGEEAIDASPVVVETETVCSEGTIAVGLVEVGVEEGKAVYEEKGDLAITKLEEIEKNVQIMATGDKIAHEQFSAVTIMQEMVETKACEETVGANMETEMNKAACGETTKTLEGMDEEQRPKEQVVEMLIPATEIIHPEPSIVELSKETIQTLVTESTIIEVVKRVETEVVDTICNVKLVEVPETVVVESVTKEFEMNISCVPSKPQSTATEEVKATHEGESLEQVIELVEEVGCELSTVEKGKPGPREAAFFETPHTDGQLDGANKDGQADVTIPKLCEATERAAELQKGDADGATDDHLIKLESPGELASTETSTEGGKEGSKLDEGLTLGSDHEVKLHSGSIDEFHAVRSETVTLIVDPSGTENSEPLKVLFPVTAATVEEQVLAETVVPVVTELSELGATDQVLQLSQPDVVQGLVVETAAAIVEVAIEAAAGSMVDTPGVSHKIGSTSDGQRQQSSSTDRLEGGLVEHTIGVEQRLQSLESETKLEVGQTKTFEQQSTMLAQGLMQDVVMSTVGIEAQVSAEHEHGQDDEQMHKEDEEKIPGLQLVTTTEGKCNEVVCQRVQTQESKETGALEKEVAVTQSIELVSEAAVEGDQKAGASVETEWEKKSLSDHVSEGSASLPDVSKMTEVECCQSFEKPEGTHPSLKLARKDQPVNAQPQAEEQTSQDVPAKMISPIEDRTPEAANEKLEGDAMESTGNNDEETDQNQAFKAVEKPGNEEMQIGHQMDQSSTVECAKGAAEKTPS</sequence>
<dbReference type="OrthoDB" id="8931760at2759"/>
<feature type="region of interest" description="Disordered" evidence="6">
    <location>
        <begin position="84"/>
        <end position="171"/>
    </location>
</feature>
<feature type="region of interest" description="Disordered" evidence="6">
    <location>
        <begin position="1"/>
        <end position="56"/>
    </location>
</feature>
<feature type="compositionally biased region" description="Basic and acidic residues" evidence="6">
    <location>
        <begin position="394"/>
        <end position="408"/>
    </location>
</feature>
<feature type="compositionally biased region" description="Basic and acidic residues" evidence="6">
    <location>
        <begin position="25"/>
        <end position="42"/>
    </location>
</feature>
<keyword evidence="5" id="KW-0449">Lipoprotein</keyword>
<feature type="region of interest" description="Disordered" evidence="6">
    <location>
        <begin position="1804"/>
        <end position="1828"/>
    </location>
</feature>
<comment type="subcellular location">
    <subcellularLocation>
        <location evidence="1">Membrane</location>
        <topology evidence="1">Lipid-anchor</topology>
    </subcellularLocation>
</comment>
<feature type="region of interest" description="Disordered" evidence="6">
    <location>
        <begin position="210"/>
        <end position="237"/>
    </location>
</feature>
<evidence type="ECO:0000313" key="8">
    <source>
        <dbReference type="EMBL" id="GCB66590.1"/>
    </source>
</evidence>
<dbReference type="GO" id="GO:0051018">
    <property type="term" value="F:protein kinase A binding"/>
    <property type="evidence" value="ECO:0007669"/>
    <property type="project" value="InterPro"/>
</dbReference>
<feature type="compositionally biased region" description="Low complexity" evidence="6">
    <location>
        <begin position="153"/>
        <end position="170"/>
    </location>
</feature>
<dbReference type="GO" id="GO:0005737">
    <property type="term" value="C:cytoplasm"/>
    <property type="evidence" value="ECO:0007669"/>
    <property type="project" value="TreeGrafter"/>
</dbReference>
<keyword evidence="2" id="KW-0597">Phosphoprotein</keyword>
<evidence type="ECO:0000256" key="5">
    <source>
        <dbReference type="ARBA" id="ARBA00023288"/>
    </source>
</evidence>
<keyword evidence="3" id="KW-0112">Calmodulin-binding</keyword>
<feature type="region of interest" description="Disordered" evidence="6">
    <location>
        <begin position="997"/>
        <end position="1019"/>
    </location>
</feature>
<feature type="region of interest" description="Disordered" evidence="6">
    <location>
        <begin position="1943"/>
        <end position="1970"/>
    </location>
</feature>
<feature type="region of interest" description="Disordered" evidence="6">
    <location>
        <begin position="2094"/>
        <end position="2249"/>
    </location>
</feature>
<evidence type="ECO:0000256" key="6">
    <source>
        <dbReference type="SAM" id="MobiDB-lite"/>
    </source>
</evidence>
<feature type="region of interest" description="Disordered" evidence="6">
    <location>
        <begin position="380"/>
        <end position="462"/>
    </location>
</feature>
<dbReference type="Pfam" id="PF03832">
    <property type="entry name" value="WSK"/>
    <property type="match status" value="3"/>
</dbReference>
<feature type="domain" description="A kinase-anchoring proteins AKAP-5 and AKAP-12 calmodulin (CaM)-binding" evidence="7">
    <location>
        <begin position="664"/>
        <end position="684"/>
    </location>
</feature>
<dbReference type="PANTHER" id="PTHR23209:SF4">
    <property type="entry name" value="A-KINASE ANCHOR PROTEIN 12"/>
    <property type="match status" value="1"/>
</dbReference>
<keyword evidence="4" id="KW-0472">Membrane</keyword>
<gene>
    <name evidence="8" type="ORF">scyTo_0015020</name>
</gene>
<protein>
    <recommendedName>
        <fullName evidence="7">A kinase-anchoring proteins AKAP-5 and AKAP-12 calmodulin (CaM)-binding domain-containing protein</fullName>
    </recommendedName>
</protein>
<feature type="compositionally biased region" description="Polar residues" evidence="6">
    <location>
        <begin position="2159"/>
        <end position="2172"/>
    </location>
</feature>
<feature type="compositionally biased region" description="Basic and acidic residues" evidence="6">
    <location>
        <begin position="2108"/>
        <end position="2119"/>
    </location>
</feature>
<evidence type="ECO:0000259" key="7">
    <source>
        <dbReference type="PROSITE" id="PS51893"/>
    </source>
</evidence>
<feature type="compositionally biased region" description="Basic and acidic residues" evidence="6">
    <location>
        <begin position="571"/>
        <end position="581"/>
    </location>
</feature>
<feature type="compositionally biased region" description="Basic and acidic residues" evidence="6">
    <location>
        <begin position="221"/>
        <end position="230"/>
    </location>
</feature>
<reference evidence="8 9" key="1">
    <citation type="journal article" date="2018" name="Nat. Ecol. Evol.">
        <title>Shark genomes provide insights into elasmobranch evolution and the origin of vertebrates.</title>
        <authorList>
            <person name="Hara Y"/>
            <person name="Yamaguchi K"/>
            <person name="Onimaru K"/>
            <person name="Kadota M"/>
            <person name="Koyanagi M"/>
            <person name="Keeley SD"/>
            <person name="Tatsumi K"/>
            <person name="Tanaka K"/>
            <person name="Motone F"/>
            <person name="Kageyama Y"/>
            <person name="Nozu R"/>
            <person name="Adachi N"/>
            <person name="Nishimura O"/>
            <person name="Nakagawa R"/>
            <person name="Tanegashima C"/>
            <person name="Kiyatake I"/>
            <person name="Matsumoto R"/>
            <person name="Murakumo K"/>
            <person name="Nishida K"/>
            <person name="Terakita A"/>
            <person name="Kuratani S"/>
            <person name="Sato K"/>
            <person name="Hyodo S Kuraku.S."/>
        </authorList>
    </citation>
    <scope>NUCLEOTIDE SEQUENCE [LARGE SCALE GENOMIC DNA]</scope>
</reference>
<dbReference type="PROSITE" id="PS51893">
    <property type="entry name" value="AKAP_CAM_BD"/>
    <property type="match status" value="3"/>
</dbReference>
<dbReference type="InterPro" id="IPR001573">
    <property type="entry name" value="AKAP_WSK"/>
</dbReference>